<proteinExistence type="predicted"/>
<dbReference type="EMBL" id="CAIIXF020000012">
    <property type="protein sequence ID" value="CAH1802428.1"/>
    <property type="molecule type" value="Genomic_DNA"/>
</dbReference>
<name>A0A8J1TLR4_OWEFU</name>
<sequence length="125" mass="13507">SLLSNSFAAHASSSQGSASYGLFSGGKFEASQNTQEKQNKNQEATKDTSSSSGSAANNQRTAQNYANSYLSVEGGDEEIASIISDFYDPGFTSKIEAWLQSIPDYPRPFSFHLGKITELFDMNAE</sequence>
<feature type="compositionally biased region" description="Polar residues" evidence="1">
    <location>
        <begin position="47"/>
        <end position="60"/>
    </location>
</feature>
<dbReference type="AlphaFoldDB" id="A0A8J1TLR4"/>
<keyword evidence="3" id="KW-1185">Reference proteome</keyword>
<dbReference type="PANTHER" id="PTHR46549:SF1">
    <property type="entry name" value="MACPF DOMAIN-CONTAINING PROTEIN"/>
    <property type="match status" value="1"/>
</dbReference>
<dbReference type="Proteomes" id="UP000749559">
    <property type="component" value="Unassembled WGS sequence"/>
</dbReference>
<evidence type="ECO:0000313" key="2">
    <source>
        <dbReference type="EMBL" id="CAH1802428.1"/>
    </source>
</evidence>
<evidence type="ECO:0000256" key="1">
    <source>
        <dbReference type="SAM" id="MobiDB-lite"/>
    </source>
</evidence>
<feature type="compositionally biased region" description="Basic and acidic residues" evidence="1">
    <location>
        <begin position="37"/>
        <end position="46"/>
    </location>
</feature>
<protein>
    <submittedName>
        <fullName evidence="2">Uncharacterized protein</fullName>
    </submittedName>
</protein>
<gene>
    <name evidence="2" type="ORF">OFUS_LOCUS26107</name>
</gene>
<dbReference type="OrthoDB" id="1366754at2759"/>
<organism evidence="2 3">
    <name type="scientific">Owenia fusiformis</name>
    <name type="common">Polychaete worm</name>
    <dbReference type="NCBI Taxonomy" id="6347"/>
    <lineage>
        <taxon>Eukaryota</taxon>
        <taxon>Metazoa</taxon>
        <taxon>Spiralia</taxon>
        <taxon>Lophotrochozoa</taxon>
        <taxon>Annelida</taxon>
        <taxon>Polychaeta</taxon>
        <taxon>Sedentaria</taxon>
        <taxon>Canalipalpata</taxon>
        <taxon>Sabellida</taxon>
        <taxon>Oweniida</taxon>
        <taxon>Oweniidae</taxon>
        <taxon>Owenia</taxon>
    </lineage>
</organism>
<dbReference type="PANTHER" id="PTHR46549">
    <property type="entry name" value="MACPF DOMAIN-CONTAINING PROTEIN"/>
    <property type="match status" value="1"/>
</dbReference>
<accession>A0A8J1TLR4</accession>
<comment type="caution">
    <text evidence="2">The sequence shown here is derived from an EMBL/GenBank/DDBJ whole genome shotgun (WGS) entry which is preliminary data.</text>
</comment>
<reference evidence="2" key="1">
    <citation type="submission" date="2022-03" db="EMBL/GenBank/DDBJ databases">
        <authorList>
            <person name="Martin C."/>
        </authorList>
    </citation>
    <scope>NUCLEOTIDE SEQUENCE</scope>
</reference>
<feature type="non-terminal residue" evidence="2">
    <location>
        <position position="125"/>
    </location>
</feature>
<feature type="region of interest" description="Disordered" evidence="1">
    <location>
        <begin position="29"/>
        <end position="60"/>
    </location>
</feature>
<evidence type="ECO:0000313" key="3">
    <source>
        <dbReference type="Proteomes" id="UP000749559"/>
    </source>
</evidence>
<feature type="non-terminal residue" evidence="2">
    <location>
        <position position="1"/>
    </location>
</feature>